<dbReference type="EMBL" id="GGEC01079140">
    <property type="protein sequence ID" value="MBX59624.1"/>
    <property type="molecule type" value="Transcribed_RNA"/>
</dbReference>
<evidence type="ECO:0000313" key="1">
    <source>
        <dbReference type="EMBL" id="MBX59624.1"/>
    </source>
</evidence>
<organism evidence="1">
    <name type="scientific">Rhizophora mucronata</name>
    <name type="common">Asiatic mangrove</name>
    <dbReference type="NCBI Taxonomy" id="61149"/>
    <lineage>
        <taxon>Eukaryota</taxon>
        <taxon>Viridiplantae</taxon>
        <taxon>Streptophyta</taxon>
        <taxon>Embryophyta</taxon>
        <taxon>Tracheophyta</taxon>
        <taxon>Spermatophyta</taxon>
        <taxon>Magnoliopsida</taxon>
        <taxon>eudicotyledons</taxon>
        <taxon>Gunneridae</taxon>
        <taxon>Pentapetalae</taxon>
        <taxon>rosids</taxon>
        <taxon>fabids</taxon>
        <taxon>Malpighiales</taxon>
        <taxon>Rhizophoraceae</taxon>
        <taxon>Rhizophora</taxon>
    </lineage>
</organism>
<reference evidence="1" key="1">
    <citation type="submission" date="2018-02" db="EMBL/GenBank/DDBJ databases">
        <title>Rhizophora mucronata_Transcriptome.</title>
        <authorList>
            <person name="Meera S.P."/>
            <person name="Sreeshan A."/>
            <person name="Augustine A."/>
        </authorList>
    </citation>
    <scope>NUCLEOTIDE SEQUENCE</scope>
    <source>
        <tissue evidence="1">Leaf</tissue>
    </source>
</reference>
<sequence>MVIKLFANLLQATLKGRIRTTQGQIQDT</sequence>
<accession>A0A2P2PXZ4</accession>
<dbReference type="AlphaFoldDB" id="A0A2P2PXZ4"/>
<name>A0A2P2PXZ4_RHIMU</name>
<protein>
    <submittedName>
        <fullName evidence="1">Uncharacterized protein</fullName>
    </submittedName>
</protein>
<proteinExistence type="predicted"/>